<dbReference type="PRINTS" id="PR01715">
    <property type="entry name" value="FERRIBNDNGPP"/>
</dbReference>
<dbReference type="CDD" id="cd01146">
    <property type="entry name" value="FhuD"/>
    <property type="match status" value="1"/>
</dbReference>
<evidence type="ECO:0000256" key="3">
    <source>
        <dbReference type="ARBA" id="ARBA00022448"/>
    </source>
</evidence>
<organism evidence="9 10">
    <name type="scientific">Tranquillimonas rosea</name>
    <dbReference type="NCBI Taxonomy" id="641238"/>
    <lineage>
        <taxon>Bacteria</taxon>
        <taxon>Pseudomonadati</taxon>
        <taxon>Pseudomonadota</taxon>
        <taxon>Alphaproteobacteria</taxon>
        <taxon>Rhodobacterales</taxon>
        <taxon>Roseobacteraceae</taxon>
        <taxon>Tranquillimonas</taxon>
    </lineage>
</organism>
<feature type="signal peptide" evidence="7">
    <location>
        <begin position="1"/>
        <end position="20"/>
    </location>
</feature>
<dbReference type="EMBL" id="FOGU01000014">
    <property type="protein sequence ID" value="SES38217.1"/>
    <property type="molecule type" value="Genomic_DNA"/>
</dbReference>
<dbReference type="GO" id="GO:1901678">
    <property type="term" value="P:iron coordination entity transport"/>
    <property type="evidence" value="ECO:0007669"/>
    <property type="project" value="UniProtKB-ARBA"/>
</dbReference>
<keyword evidence="4" id="KW-0406">Ion transport</keyword>
<accession>A0A1H9WX05</accession>
<evidence type="ECO:0000256" key="6">
    <source>
        <dbReference type="SAM" id="Coils"/>
    </source>
</evidence>
<evidence type="ECO:0000256" key="1">
    <source>
        <dbReference type="ARBA" id="ARBA00004196"/>
    </source>
</evidence>
<proteinExistence type="inferred from homology"/>
<keyword evidence="6" id="KW-0175">Coiled coil</keyword>
<keyword evidence="10" id="KW-1185">Reference proteome</keyword>
<evidence type="ECO:0000256" key="7">
    <source>
        <dbReference type="SAM" id="SignalP"/>
    </source>
</evidence>
<keyword evidence="3" id="KW-0813">Transport</keyword>
<dbReference type="PANTHER" id="PTHR30532:SF1">
    <property type="entry name" value="IRON(3+)-HYDROXAMATE-BINDING PROTEIN FHUD"/>
    <property type="match status" value="1"/>
</dbReference>
<dbReference type="Pfam" id="PF01497">
    <property type="entry name" value="Peripla_BP_2"/>
    <property type="match status" value="1"/>
</dbReference>
<dbReference type="SUPFAM" id="SSF53807">
    <property type="entry name" value="Helical backbone' metal receptor"/>
    <property type="match status" value="1"/>
</dbReference>
<comment type="subcellular location">
    <subcellularLocation>
        <location evidence="1">Cell envelope</location>
    </subcellularLocation>
</comment>
<dbReference type="STRING" id="641238.SAMN04490244_1143"/>
<keyword evidence="5 7" id="KW-0732">Signal</keyword>
<feature type="coiled-coil region" evidence="6">
    <location>
        <begin position="144"/>
        <end position="171"/>
    </location>
</feature>
<evidence type="ECO:0000256" key="2">
    <source>
        <dbReference type="ARBA" id="ARBA00008814"/>
    </source>
</evidence>
<feature type="domain" description="Fe/B12 periplasmic-binding" evidence="8">
    <location>
        <begin position="39"/>
        <end position="302"/>
    </location>
</feature>
<sequence>MRRRAFLAAGLALLSAPAAAEIEVSDRRGAQSFDAVPERVVVMDWALAEQVLDLGITPVGAPELDLYRDWVGQPAMPDDVTDIGLRTEPNLERLAALSPDVIVASGVEPDQIAVLERIAPVLAFDAFSADHDNVAAARDIFLTLARLFGREDRAEEKLAAMEDELDRIAADLEERYGDRLTQVTAVRLNDDSTVWIYGDNSIPTYVLGRLGFDPEVPVAASKWGVAQRPLEDLAKVEEGALLAIRPHMGGAAAFDSPLWQALPAVRAGRFAEAEPVWSYGGILSVLRHARAFRDALTMLDPS</sequence>
<feature type="chain" id="PRO_5011571498" evidence="7">
    <location>
        <begin position="21"/>
        <end position="302"/>
    </location>
</feature>
<reference evidence="9 10" key="1">
    <citation type="submission" date="2016-10" db="EMBL/GenBank/DDBJ databases">
        <authorList>
            <person name="de Groot N.N."/>
        </authorList>
    </citation>
    <scope>NUCLEOTIDE SEQUENCE [LARGE SCALE GENOMIC DNA]</scope>
    <source>
        <strain evidence="9 10">DSM 23042</strain>
    </source>
</reference>
<keyword evidence="4" id="KW-0408">Iron</keyword>
<keyword evidence="4" id="KW-0410">Iron transport</keyword>
<evidence type="ECO:0000259" key="8">
    <source>
        <dbReference type="PROSITE" id="PS50983"/>
    </source>
</evidence>
<evidence type="ECO:0000256" key="5">
    <source>
        <dbReference type="ARBA" id="ARBA00022729"/>
    </source>
</evidence>
<dbReference type="AlphaFoldDB" id="A0A1H9WX05"/>
<dbReference type="InterPro" id="IPR051313">
    <property type="entry name" value="Bact_iron-sidero_bind"/>
</dbReference>
<dbReference type="OrthoDB" id="8370650at2"/>
<comment type="similarity">
    <text evidence="2">Belongs to the bacterial solute-binding protein 8 family.</text>
</comment>
<dbReference type="PANTHER" id="PTHR30532">
    <property type="entry name" value="IRON III DICITRATE-BINDING PERIPLASMIC PROTEIN"/>
    <property type="match status" value="1"/>
</dbReference>
<dbReference type="GO" id="GO:0030288">
    <property type="term" value="C:outer membrane-bounded periplasmic space"/>
    <property type="evidence" value="ECO:0007669"/>
    <property type="project" value="TreeGrafter"/>
</dbReference>
<dbReference type="Gene3D" id="3.40.50.1980">
    <property type="entry name" value="Nitrogenase molybdenum iron protein domain"/>
    <property type="match status" value="2"/>
</dbReference>
<dbReference type="PROSITE" id="PS50983">
    <property type="entry name" value="FE_B12_PBP"/>
    <property type="match status" value="1"/>
</dbReference>
<evidence type="ECO:0000313" key="10">
    <source>
        <dbReference type="Proteomes" id="UP000198885"/>
    </source>
</evidence>
<dbReference type="Proteomes" id="UP000198885">
    <property type="component" value="Unassembled WGS sequence"/>
</dbReference>
<evidence type="ECO:0000256" key="4">
    <source>
        <dbReference type="ARBA" id="ARBA00022496"/>
    </source>
</evidence>
<dbReference type="InterPro" id="IPR002491">
    <property type="entry name" value="ABC_transptr_periplasmic_BD"/>
</dbReference>
<protein>
    <submittedName>
        <fullName evidence="9">Iron complex transport system substrate-binding protein</fullName>
    </submittedName>
</protein>
<name>A0A1H9WX05_9RHOB</name>
<evidence type="ECO:0000313" key="9">
    <source>
        <dbReference type="EMBL" id="SES38217.1"/>
    </source>
</evidence>
<gene>
    <name evidence="9" type="ORF">SAMN04490244_1143</name>
</gene>
<dbReference type="RefSeq" id="WP_092696022.1">
    <property type="nucleotide sequence ID" value="NZ_FOGU01000014.1"/>
</dbReference>